<name>A0A955RJ88_9BACT</name>
<comment type="caution">
    <text evidence="1">The sequence shown here is derived from an EMBL/GenBank/DDBJ whole genome shotgun (WGS) entry which is preliminary data.</text>
</comment>
<accession>A0A955RJ88</accession>
<gene>
    <name evidence="1" type="ORF">KC909_02380</name>
</gene>
<evidence type="ECO:0000313" key="1">
    <source>
        <dbReference type="EMBL" id="MCA9383189.1"/>
    </source>
</evidence>
<proteinExistence type="predicted"/>
<dbReference type="Proteomes" id="UP000783287">
    <property type="component" value="Unassembled WGS sequence"/>
</dbReference>
<organism evidence="1 2">
    <name type="scientific">Candidatus Dojkabacteria bacterium</name>
    <dbReference type="NCBI Taxonomy" id="2099670"/>
    <lineage>
        <taxon>Bacteria</taxon>
        <taxon>Candidatus Dojkabacteria</taxon>
    </lineage>
</organism>
<evidence type="ECO:0000313" key="2">
    <source>
        <dbReference type="Proteomes" id="UP000783287"/>
    </source>
</evidence>
<reference evidence="1" key="2">
    <citation type="journal article" date="2021" name="Microbiome">
        <title>Successional dynamics and alternative stable states in a saline activated sludge microbial community over 9 years.</title>
        <authorList>
            <person name="Wang Y."/>
            <person name="Ye J."/>
            <person name="Ju F."/>
            <person name="Liu L."/>
            <person name="Boyd J.A."/>
            <person name="Deng Y."/>
            <person name="Parks D.H."/>
            <person name="Jiang X."/>
            <person name="Yin X."/>
            <person name="Woodcroft B.J."/>
            <person name="Tyson G.W."/>
            <person name="Hugenholtz P."/>
            <person name="Polz M.F."/>
            <person name="Zhang T."/>
        </authorList>
    </citation>
    <scope>NUCLEOTIDE SEQUENCE</scope>
    <source>
        <strain evidence="1">HKST-UBA14</strain>
    </source>
</reference>
<dbReference type="AlphaFoldDB" id="A0A955RJ88"/>
<reference evidence="1" key="1">
    <citation type="submission" date="2020-04" db="EMBL/GenBank/DDBJ databases">
        <authorList>
            <person name="Zhang T."/>
        </authorList>
    </citation>
    <scope>NUCLEOTIDE SEQUENCE</scope>
    <source>
        <strain evidence="1">HKST-UBA14</strain>
    </source>
</reference>
<sequence length="411" mass="43425">MNRFISTFAVIFAFIVLPGTIYAQSNLDSTNYRILDPNVDAGGGQESSTSFSLIGSVNELSDSRLTSGSYELKAGFPNGILANVPVINCFETDTTSGTTNCNYFPNANGAQGECGNPGCYNRAKLEIDDQNNPIDTIYLVQITDTTNSVTYYLQSDHTLGTSYDINDFLTQCFLEGIDVDDTACDDSGDANWDEDLQRYNILGLLSETDYEVSVAALSGDFTGTRFSQVATTTTQVPSITFDLDIASADSESSAPYSVDIGEITTVSVATATDLIWIDLGTNSNNGSSVFVRDIAGQLLSPSTSETIPSESEDLASDPNANGGYGLKIQSVSENSLGPLQEGPVYSTTGSDEVGALSSINTLLVFTDTTGTNLGPISGGRASLAVKARSIVTDAAASDYSDEITFIAIGNF</sequence>
<dbReference type="EMBL" id="JAGQLK010000036">
    <property type="protein sequence ID" value="MCA9383189.1"/>
    <property type="molecule type" value="Genomic_DNA"/>
</dbReference>
<evidence type="ECO:0008006" key="3">
    <source>
        <dbReference type="Google" id="ProtNLM"/>
    </source>
</evidence>
<protein>
    <recommendedName>
        <fullName evidence="3">Fibronectin type-III domain-containing protein</fullName>
    </recommendedName>
</protein>